<dbReference type="FunFam" id="3.30.1560.10:FF:000001">
    <property type="entry name" value="Protein mago nashi homolog"/>
    <property type="match status" value="1"/>
</dbReference>
<dbReference type="SUPFAM" id="SSF89817">
    <property type="entry name" value="Mago nashi protein"/>
    <property type="match status" value="1"/>
</dbReference>
<dbReference type="EMBL" id="JANBOH010000312">
    <property type="protein sequence ID" value="KAJ1642970.1"/>
    <property type="molecule type" value="Genomic_DNA"/>
</dbReference>
<dbReference type="AlphaFoldDB" id="A0A9W7XHM3"/>
<evidence type="ECO:0000256" key="3">
    <source>
        <dbReference type="ARBA" id="ARBA00023242"/>
    </source>
</evidence>
<feature type="compositionally biased region" description="Basic residues" evidence="4">
    <location>
        <begin position="104"/>
        <end position="115"/>
    </location>
</feature>
<proteinExistence type="inferred from homology"/>
<dbReference type="InterPro" id="IPR036605">
    <property type="entry name" value="Mago_nashi_sf"/>
</dbReference>
<dbReference type="PANTHER" id="PTHR12638:SF0">
    <property type="entry name" value="MAGO HOMOLOG, EXON JUNCTION COMPLEX SUBUNIT-RELATED"/>
    <property type="match status" value="1"/>
</dbReference>
<evidence type="ECO:0000313" key="6">
    <source>
        <dbReference type="Proteomes" id="UP001145021"/>
    </source>
</evidence>
<keyword evidence="3" id="KW-0539">Nucleus</keyword>
<accession>A0A9W7XHM3</accession>
<dbReference type="InterPro" id="IPR013219">
    <property type="entry name" value="Ribosomal_mS33"/>
</dbReference>
<comment type="similarity">
    <text evidence="2">Belongs to the mago nashi family.</text>
</comment>
<reference evidence="5" key="1">
    <citation type="submission" date="2022-07" db="EMBL/GenBank/DDBJ databases">
        <title>Phylogenomic reconstructions and comparative analyses of Kickxellomycotina fungi.</title>
        <authorList>
            <person name="Reynolds N.K."/>
            <person name="Stajich J.E."/>
            <person name="Barry K."/>
            <person name="Grigoriev I.V."/>
            <person name="Crous P."/>
            <person name="Smith M.E."/>
        </authorList>
    </citation>
    <scope>NUCLEOTIDE SEQUENCE</scope>
    <source>
        <strain evidence="5">NBRC 105413</strain>
    </source>
</reference>
<dbReference type="InterPro" id="IPR004023">
    <property type="entry name" value="Mago_nashi"/>
</dbReference>
<dbReference type="Gene3D" id="3.30.1560.10">
    <property type="entry name" value="Mago nashi"/>
    <property type="match status" value="1"/>
</dbReference>
<evidence type="ECO:0000256" key="4">
    <source>
        <dbReference type="SAM" id="MobiDB-lite"/>
    </source>
</evidence>
<comment type="subcellular location">
    <subcellularLocation>
        <location evidence="1">Nucleus</location>
    </subcellularLocation>
</comment>
<dbReference type="Pfam" id="PF02792">
    <property type="entry name" value="Mago_nashi"/>
    <property type="match status" value="1"/>
</dbReference>
<evidence type="ECO:0000256" key="2">
    <source>
        <dbReference type="ARBA" id="ARBA00009270"/>
    </source>
</evidence>
<dbReference type="GO" id="GO:0008380">
    <property type="term" value="P:RNA splicing"/>
    <property type="evidence" value="ECO:0007669"/>
    <property type="project" value="InterPro"/>
</dbReference>
<protein>
    <submittedName>
        <fullName evidence="5">Uncharacterized protein</fullName>
    </submittedName>
</protein>
<sequence length="248" mass="28597">MGALAQAARSLKVAELSAKIFGNAFNPTGARTGNYILRQSFRGEHMVRYYPSQLERNLVKVPRLSRLVGEKLYDPDEIDRLNVNDKRRARGKGAPKKGEGKRATLAKKKKRSGHKGRYGHEFFRFEINKHGQLQYANNSRYRNDRIIRKELTLSPTFMKEIKRIIADSEIMLESDEKWPKQNEDGRQQLEIRMNGKSINFEAAKIASLVDTQKTDDPEGLKVLYYLIQDFKCLIMSIISLHFKIKPIA</sequence>
<dbReference type="PANTHER" id="PTHR12638">
    <property type="entry name" value="PROTEIN MAGO NASHI HOMOLOG"/>
    <property type="match status" value="1"/>
</dbReference>
<name>A0A9W7XHM3_9FUNG</name>
<gene>
    <name evidence="5" type="ORF">LPJ64_005214</name>
</gene>
<evidence type="ECO:0000256" key="1">
    <source>
        <dbReference type="ARBA" id="ARBA00004123"/>
    </source>
</evidence>
<organism evidence="5 6">
    <name type="scientific">Coemansia asiatica</name>
    <dbReference type="NCBI Taxonomy" id="1052880"/>
    <lineage>
        <taxon>Eukaryota</taxon>
        <taxon>Fungi</taxon>
        <taxon>Fungi incertae sedis</taxon>
        <taxon>Zoopagomycota</taxon>
        <taxon>Kickxellomycotina</taxon>
        <taxon>Kickxellomycetes</taxon>
        <taxon>Kickxellales</taxon>
        <taxon>Kickxellaceae</taxon>
        <taxon>Coemansia</taxon>
    </lineage>
</organism>
<comment type="caution">
    <text evidence="5">The sequence shown here is derived from an EMBL/GenBank/DDBJ whole genome shotgun (WGS) entry which is preliminary data.</text>
</comment>
<dbReference type="Pfam" id="PF08293">
    <property type="entry name" value="MRP-S33"/>
    <property type="match status" value="1"/>
</dbReference>
<feature type="region of interest" description="Disordered" evidence="4">
    <location>
        <begin position="83"/>
        <end position="115"/>
    </location>
</feature>
<dbReference type="GO" id="GO:0035145">
    <property type="term" value="C:exon-exon junction complex"/>
    <property type="evidence" value="ECO:0007669"/>
    <property type="project" value="InterPro"/>
</dbReference>
<evidence type="ECO:0000313" key="5">
    <source>
        <dbReference type="EMBL" id="KAJ1642970.1"/>
    </source>
</evidence>
<keyword evidence="6" id="KW-1185">Reference proteome</keyword>
<dbReference type="Proteomes" id="UP001145021">
    <property type="component" value="Unassembled WGS sequence"/>
</dbReference>